<gene>
    <name evidence="2" type="ORF">GWK47_002253</name>
</gene>
<dbReference type="Proteomes" id="UP000770661">
    <property type="component" value="Unassembled WGS sequence"/>
</dbReference>
<dbReference type="AlphaFoldDB" id="A0A8J4XU00"/>
<dbReference type="OrthoDB" id="18018at2759"/>
<evidence type="ECO:0000313" key="3">
    <source>
        <dbReference type="Proteomes" id="UP000770661"/>
    </source>
</evidence>
<protein>
    <submittedName>
        <fullName evidence="2">Uncharacterized protein</fullName>
    </submittedName>
</protein>
<feature type="region of interest" description="Disordered" evidence="1">
    <location>
        <begin position="82"/>
        <end position="126"/>
    </location>
</feature>
<evidence type="ECO:0000256" key="1">
    <source>
        <dbReference type="SAM" id="MobiDB-lite"/>
    </source>
</evidence>
<comment type="caution">
    <text evidence="2">The sequence shown here is derived from an EMBL/GenBank/DDBJ whole genome shotgun (WGS) entry which is preliminary data.</text>
</comment>
<evidence type="ECO:0000313" key="2">
    <source>
        <dbReference type="EMBL" id="KAG0711674.1"/>
    </source>
</evidence>
<sequence length="374" mass="40989">MHANTAPLPPVSRPAVLNTAAKHNYLSRGSNIRIYPRRNRTQRARLKCFLRTACHLPAWRVNTAVEVAEARQLLVLKRGCSNSSSASASSTAQALSASSKPRRPRPQLRPRAPKPRNNCNKISPFTHRGGLRARRLGGDLLVAPLALGLCPQCLQQQVGMVIFRTRPDRSRLVIVGTEAQANALINLTDLDGNPFCITPDPFLTLALEQFPSPRSLRQSRTPNGPMLLGAATAVNAIPPANSQLISPSNKPLPVLNGESDSSVDKSWRTMSPLSRPIPLFPLFSAGYMSRYSTRPSLPQSCAFVTSKTGYSAYPHATKQCFCWVPSHVGISGNERVDSLGGNKGMTLEARKQRDAEMMRLKQQKAETNKNDDKK</sequence>
<reference evidence="2" key="1">
    <citation type="submission" date="2020-07" db="EMBL/GenBank/DDBJ databases">
        <title>The High-quality genome of the commercially important snow crab, Chionoecetes opilio.</title>
        <authorList>
            <person name="Jeong J.-H."/>
            <person name="Ryu S."/>
        </authorList>
    </citation>
    <scope>NUCLEOTIDE SEQUENCE</scope>
    <source>
        <strain evidence="2">MADBK_172401_WGS</strain>
        <tissue evidence="2">Digestive gland</tissue>
    </source>
</reference>
<feature type="compositionally biased region" description="Low complexity" evidence="1">
    <location>
        <begin position="82"/>
        <end position="99"/>
    </location>
</feature>
<dbReference type="EMBL" id="JACEEZ010023127">
    <property type="protein sequence ID" value="KAG0711674.1"/>
    <property type="molecule type" value="Genomic_DNA"/>
</dbReference>
<proteinExistence type="predicted"/>
<accession>A0A8J4XU00</accession>
<keyword evidence="3" id="KW-1185">Reference proteome</keyword>
<name>A0A8J4XU00_CHIOP</name>
<organism evidence="2 3">
    <name type="scientific">Chionoecetes opilio</name>
    <name type="common">Atlantic snow crab</name>
    <name type="synonym">Cancer opilio</name>
    <dbReference type="NCBI Taxonomy" id="41210"/>
    <lineage>
        <taxon>Eukaryota</taxon>
        <taxon>Metazoa</taxon>
        <taxon>Ecdysozoa</taxon>
        <taxon>Arthropoda</taxon>
        <taxon>Crustacea</taxon>
        <taxon>Multicrustacea</taxon>
        <taxon>Malacostraca</taxon>
        <taxon>Eumalacostraca</taxon>
        <taxon>Eucarida</taxon>
        <taxon>Decapoda</taxon>
        <taxon>Pleocyemata</taxon>
        <taxon>Brachyura</taxon>
        <taxon>Eubrachyura</taxon>
        <taxon>Majoidea</taxon>
        <taxon>Majidae</taxon>
        <taxon>Chionoecetes</taxon>
    </lineage>
</organism>
<feature type="compositionally biased region" description="Basic residues" evidence="1">
    <location>
        <begin position="100"/>
        <end position="114"/>
    </location>
</feature>